<dbReference type="Proteomes" id="UP001300502">
    <property type="component" value="Unassembled WGS sequence"/>
</dbReference>
<feature type="transmembrane region" description="Helical" evidence="1">
    <location>
        <begin position="189"/>
        <end position="206"/>
    </location>
</feature>
<feature type="transmembrane region" description="Helical" evidence="1">
    <location>
        <begin position="212"/>
        <end position="229"/>
    </location>
</feature>
<dbReference type="AlphaFoldDB" id="A0AAV9IKL4"/>
<dbReference type="PANTHER" id="PTHR36716">
    <property type="entry name" value="F3H9.20 PROTEIN"/>
    <property type="match status" value="1"/>
</dbReference>
<name>A0AAV9IKL4_9RHOD</name>
<dbReference type="Pfam" id="PF10063">
    <property type="entry name" value="DUF2301"/>
    <property type="match status" value="1"/>
</dbReference>
<keyword evidence="1" id="KW-1133">Transmembrane helix</keyword>
<dbReference type="EMBL" id="JANCYU010000059">
    <property type="protein sequence ID" value="KAK4528040.1"/>
    <property type="molecule type" value="Genomic_DNA"/>
</dbReference>
<comment type="caution">
    <text evidence="2">The sequence shown here is derived from an EMBL/GenBank/DDBJ whole genome shotgun (WGS) entry which is preliminary data.</text>
</comment>
<sequence>MCIDSSFRIAFALSTCPRVCCWSRKRFPVASSSIQAKFKGFFSDEPVKGPFPGRFRNWYLTKRDVAEVWCYRGSLGISSLSLGSCLVLGSFFPQSPHWLLDLSIWLSTLSLGVALQFIHIYAKVLKQALQILWLVGVLGALYVQLSSPSNELVLETLKNPSLLLFSGWTVVSLTGLLFKEAFCYRQYEAVALTLIVPFVALGHFFSVLSNEAATVMMSSFSLLYIYFSLRKFSSPIVDDIGDKSVFEYLEKTDR</sequence>
<reference evidence="2 3" key="1">
    <citation type="submission" date="2022-07" db="EMBL/GenBank/DDBJ databases">
        <title>Genome-wide signatures of adaptation to extreme environments.</title>
        <authorList>
            <person name="Cho C.H."/>
            <person name="Yoon H.S."/>
        </authorList>
    </citation>
    <scope>NUCLEOTIDE SEQUENCE [LARGE SCALE GENOMIC DNA]</scope>
    <source>
        <strain evidence="2 3">108.79 E11</strain>
    </source>
</reference>
<dbReference type="GO" id="GO:0009507">
    <property type="term" value="C:chloroplast"/>
    <property type="evidence" value="ECO:0007669"/>
    <property type="project" value="TreeGrafter"/>
</dbReference>
<evidence type="ECO:0000313" key="3">
    <source>
        <dbReference type="Proteomes" id="UP001300502"/>
    </source>
</evidence>
<accession>A0AAV9IKL4</accession>
<dbReference type="PANTHER" id="PTHR36716:SF2">
    <property type="entry name" value="F3H9.20 PROTEIN"/>
    <property type="match status" value="1"/>
</dbReference>
<organism evidence="2 3">
    <name type="scientific">Galdieria yellowstonensis</name>
    <dbReference type="NCBI Taxonomy" id="3028027"/>
    <lineage>
        <taxon>Eukaryota</taxon>
        <taxon>Rhodophyta</taxon>
        <taxon>Bangiophyceae</taxon>
        <taxon>Galdieriales</taxon>
        <taxon>Galdieriaceae</taxon>
        <taxon>Galdieria</taxon>
    </lineage>
</organism>
<evidence type="ECO:0000256" key="1">
    <source>
        <dbReference type="SAM" id="Phobius"/>
    </source>
</evidence>
<keyword evidence="3" id="KW-1185">Reference proteome</keyword>
<proteinExistence type="predicted"/>
<evidence type="ECO:0000313" key="2">
    <source>
        <dbReference type="EMBL" id="KAK4528040.1"/>
    </source>
</evidence>
<feature type="transmembrane region" description="Helical" evidence="1">
    <location>
        <begin position="104"/>
        <end position="122"/>
    </location>
</feature>
<keyword evidence="1" id="KW-0812">Transmembrane</keyword>
<dbReference type="InterPro" id="IPR019275">
    <property type="entry name" value="DUF2301"/>
</dbReference>
<keyword evidence="1" id="KW-0472">Membrane</keyword>
<feature type="transmembrane region" description="Helical" evidence="1">
    <location>
        <begin position="69"/>
        <end position="92"/>
    </location>
</feature>
<feature type="transmembrane region" description="Helical" evidence="1">
    <location>
        <begin position="129"/>
        <end position="147"/>
    </location>
</feature>
<feature type="transmembrane region" description="Helical" evidence="1">
    <location>
        <begin position="159"/>
        <end position="177"/>
    </location>
</feature>
<protein>
    <submittedName>
        <fullName evidence="2">Uncharacterized protein</fullName>
    </submittedName>
</protein>
<gene>
    <name evidence="2" type="ORF">GAYE_SCF48G5974</name>
</gene>